<reference evidence="2" key="1">
    <citation type="submission" date="2025-08" db="UniProtKB">
        <authorList>
            <consortium name="RefSeq"/>
        </authorList>
    </citation>
    <scope>IDENTIFICATION</scope>
</reference>
<feature type="region of interest" description="Disordered" evidence="1">
    <location>
        <begin position="1"/>
        <end position="27"/>
    </location>
</feature>
<dbReference type="OrthoDB" id="1750920at2759"/>
<accession>A0A1S4D1S9</accession>
<evidence type="ECO:0000256" key="1">
    <source>
        <dbReference type="SAM" id="MobiDB-lite"/>
    </source>
</evidence>
<proteinExistence type="predicted"/>
<sequence>MAGDSSRDNLPAANPTPENVSQITGGADVVEDEEVPSVIEILARLVREPTDFNTPAGVEPEPVHSVMRERDIVELKERWGIPGYVDMRPAVGKDIVHFDCPGYCVFYAYPFIVGYTLPLPLLVVDFCRFYEVCPAQLSPYLYKIFLMLLKYAELASREVTLDHMLSIFAPQLIRGSMIHMCPRGSRGLVVKMDDRTNRRFYENYFYVRTEHIVADPTGFPERWNSSPERLPPLPVEGIREWVEAILPHTVGIRT</sequence>
<dbReference type="PaxDb" id="4097-A0A1S4D1S9"/>
<dbReference type="KEGG" id="nta:107825073"/>
<protein>
    <submittedName>
        <fullName evidence="2">Uncharacterized protein</fullName>
    </submittedName>
</protein>
<evidence type="ECO:0000313" key="2">
    <source>
        <dbReference type="RefSeq" id="XP_016507395.1"/>
    </source>
</evidence>
<organism evidence="2">
    <name type="scientific">Nicotiana tabacum</name>
    <name type="common">Common tobacco</name>
    <dbReference type="NCBI Taxonomy" id="4097"/>
    <lineage>
        <taxon>Eukaryota</taxon>
        <taxon>Viridiplantae</taxon>
        <taxon>Streptophyta</taxon>
        <taxon>Embryophyta</taxon>
        <taxon>Tracheophyta</taxon>
        <taxon>Spermatophyta</taxon>
        <taxon>Magnoliopsida</taxon>
        <taxon>eudicotyledons</taxon>
        <taxon>Gunneridae</taxon>
        <taxon>Pentapetalae</taxon>
        <taxon>asterids</taxon>
        <taxon>lamiids</taxon>
        <taxon>Solanales</taxon>
        <taxon>Solanaceae</taxon>
        <taxon>Nicotianoideae</taxon>
        <taxon>Nicotianeae</taxon>
        <taxon>Nicotiana</taxon>
    </lineage>
</organism>
<dbReference type="AlphaFoldDB" id="A0A1S4D1S9"/>
<name>A0A1S4D1S9_TOBAC</name>
<gene>
    <name evidence="2" type="primary">LOC107825073</name>
</gene>
<dbReference type="RefSeq" id="XP_016507395.1">
    <property type="nucleotide sequence ID" value="XM_016651909.1"/>
</dbReference>